<dbReference type="PROSITE" id="PS51898">
    <property type="entry name" value="TYR_RECOMBINASE"/>
    <property type="match status" value="1"/>
</dbReference>
<feature type="domain" description="Tyr recombinase" evidence="10">
    <location>
        <begin position="151"/>
        <end position="329"/>
    </location>
</feature>
<dbReference type="Gene3D" id="1.10.150.130">
    <property type="match status" value="1"/>
</dbReference>
<dbReference type="InterPro" id="IPR050090">
    <property type="entry name" value="Tyrosine_recombinase_XerCD"/>
</dbReference>
<dbReference type="GO" id="GO:0051301">
    <property type="term" value="P:cell division"/>
    <property type="evidence" value="ECO:0007669"/>
    <property type="project" value="UniProtKB-KW"/>
</dbReference>
<keyword evidence="8" id="KW-0131">Cell cycle</keyword>
<evidence type="ECO:0000256" key="3">
    <source>
        <dbReference type="ARBA" id="ARBA00022618"/>
    </source>
</evidence>
<sequence>MLRVSSGWGVQVANSDAIINELENNIAKVHYYLFAEYIIGTMSRLVLATVATEFLARPGYAASTLKSYELSLLPLLQQQGHLPVELLSRGVLEDYLNSLEHLSYTTHRRHQAILQSLLNFAVERGYLRNNPIAHLRQRKPDARQGESLTDELVRYLTPEQVQQMYQLVKSNARLHALVALLHRSGARISEILSLDLEEIDLVGRKFQVVGKGNKKRWCFYSPDAEDVLEKYIRNYRHLDCAALFTAQQPMTGVISRLSYTSAYKAWKKVTQDAGLLKGVRLHDLRHTFATERVGLMGIEELRALLGHQHIQTTLRYQKVTSARAEEVAMSALKKVISE</sequence>
<keyword evidence="6 9" id="KW-0238">DNA-binding</keyword>
<keyword evidence="7" id="KW-0233">DNA recombination</keyword>
<evidence type="ECO:0000256" key="1">
    <source>
        <dbReference type="ARBA" id="ARBA00004496"/>
    </source>
</evidence>
<dbReference type="GO" id="GO:0003677">
    <property type="term" value="F:DNA binding"/>
    <property type="evidence" value="ECO:0007669"/>
    <property type="project" value="UniProtKB-UniRule"/>
</dbReference>
<name>A0A2W1J6C9_9CYAN</name>
<evidence type="ECO:0000256" key="7">
    <source>
        <dbReference type="ARBA" id="ARBA00023172"/>
    </source>
</evidence>
<dbReference type="PANTHER" id="PTHR30349">
    <property type="entry name" value="PHAGE INTEGRASE-RELATED"/>
    <property type="match status" value="1"/>
</dbReference>
<dbReference type="EMBL" id="PQWO01000055">
    <property type="protein sequence ID" value="PZD70169.1"/>
    <property type="molecule type" value="Genomic_DNA"/>
</dbReference>
<organism evidence="12 13">
    <name type="scientific">Acaryochloris thomasi RCC1774</name>
    <dbReference type="NCBI Taxonomy" id="1764569"/>
    <lineage>
        <taxon>Bacteria</taxon>
        <taxon>Bacillati</taxon>
        <taxon>Cyanobacteriota</taxon>
        <taxon>Cyanophyceae</taxon>
        <taxon>Acaryochloridales</taxon>
        <taxon>Acaryochloridaceae</taxon>
        <taxon>Acaryochloris</taxon>
        <taxon>Acaryochloris thomasi</taxon>
    </lineage>
</organism>
<gene>
    <name evidence="12" type="primary">xerD_16</name>
    <name evidence="12" type="ORF">C1752_17201</name>
</gene>
<dbReference type="Pfam" id="PF00589">
    <property type="entry name" value="Phage_integrase"/>
    <property type="match status" value="1"/>
</dbReference>
<evidence type="ECO:0000256" key="4">
    <source>
        <dbReference type="ARBA" id="ARBA00022829"/>
    </source>
</evidence>
<reference evidence="12 13" key="1">
    <citation type="journal article" date="2018" name="Sci. Rep.">
        <title>A novel species of the marine cyanobacterium Acaryochloris with a unique pigment content and lifestyle.</title>
        <authorList>
            <person name="Partensky F."/>
            <person name="Six C."/>
            <person name="Ratin M."/>
            <person name="Garczarek L."/>
            <person name="Vaulot D."/>
            <person name="Probert I."/>
            <person name="Calteau A."/>
            <person name="Gourvil P."/>
            <person name="Marie D."/>
            <person name="Grebert T."/>
            <person name="Bouchier C."/>
            <person name="Le Panse S."/>
            <person name="Gachenot M."/>
            <person name="Rodriguez F."/>
            <person name="Garrido J.L."/>
        </authorList>
    </citation>
    <scope>NUCLEOTIDE SEQUENCE [LARGE SCALE GENOMIC DNA]</scope>
    <source>
        <strain evidence="12 13">RCC1774</strain>
    </source>
</reference>
<dbReference type="InterPro" id="IPR002104">
    <property type="entry name" value="Integrase_catalytic"/>
</dbReference>
<dbReference type="Gene3D" id="1.10.443.10">
    <property type="entry name" value="Intergrase catalytic core"/>
    <property type="match status" value="1"/>
</dbReference>
<evidence type="ECO:0000313" key="13">
    <source>
        <dbReference type="Proteomes" id="UP000248857"/>
    </source>
</evidence>
<dbReference type="SUPFAM" id="SSF56349">
    <property type="entry name" value="DNA breaking-rejoining enzymes"/>
    <property type="match status" value="1"/>
</dbReference>
<evidence type="ECO:0000256" key="5">
    <source>
        <dbReference type="ARBA" id="ARBA00022908"/>
    </source>
</evidence>
<dbReference type="InterPro" id="IPR010998">
    <property type="entry name" value="Integrase_recombinase_N"/>
</dbReference>
<keyword evidence="4" id="KW-0159">Chromosome partition</keyword>
<dbReference type="PROSITE" id="PS51900">
    <property type="entry name" value="CB"/>
    <property type="match status" value="1"/>
</dbReference>
<keyword evidence="2" id="KW-0963">Cytoplasm</keyword>
<dbReference type="AlphaFoldDB" id="A0A2W1J6C9"/>
<dbReference type="GO" id="GO:0006310">
    <property type="term" value="P:DNA recombination"/>
    <property type="evidence" value="ECO:0007669"/>
    <property type="project" value="UniProtKB-KW"/>
</dbReference>
<comment type="caution">
    <text evidence="12">The sequence shown here is derived from an EMBL/GenBank/DDBJ whole genome shotgun (WGS) entry which is preliminary data.</text>
</comment>
<keyword evidence="5" id="KW-0229">DNA integration</keyword>
<dbReference type="InterPro" id="IPR011010">
    <property type="entry name" value="DNA_brk_join_enz"/>
</dbReference>
<evidence type="ECO:0000313" key="12">
    <source>
        <dbReference type="EMBL" id="PZD70169.1"/>
    </source>
</evidence>
<dbReference type="PANTHER" id="PTHR30349:SF77">
    <property type="entry name" value="TYROSINE RECOMBINASE XERC"/>
    <property type="match status" value="1"/>
</dbReference>
<keyword evidence="3" id="KW-0132">Cell division</keyword>
<protein>
    <submittedName>
        <fullName evidence="12">Tyrosine recombinase XerD</fullName>
    </submittedName>
</protein>
<evidence type="ECO:0000256" key="6">
    <source>
        <dbReference type="ARBA" id="ARBA00023125"/>
    </source>
</evidence>
<dbReference type="GO" id="GO:0015074">
    <property type="term" value="P:DNA integration"/>
    <property type="evidence" value="ECO:0007669"/>
    <property type="project" value="UniProtKB-KW"/>
</dbReference>
<dbReference type="GO" id="GO:0007059">
    <property type="term" value="P:chromosome segregation"/>
    <property type="evidence" value="ECO:0007669"/>
    <property type="project" value="UniProtKB-KW"/>
</dbReference>
<dbReference type="CDD" id="cd00397">
    <property type="entry name" value="DNA_BRE_C"/>
    <property type="match status" value="1"/>
</dbReference>
<feature type="domain" description="Core-binding (CB)" evidence="11">
    <location>
        <begin position="45"/>
        <end position="122"/>
    </location>
</feature>
<evidence type="ECO:0000256" key="8">
    <source>
        <dbReference type="ARBA" id="ARBA00023306"/>
    </source>
</evidence>
<dbReference type="GO" id="GO:0005737">
    <property type="term" value="C:cytoplasm"/>
    <property type="evidence" value="ECO:0007669"/>
    <property type="project" value="UniProtKB-SubCell"/>
</dbReference>
<evidence type="ECO:0000259" key="10">
    <source>
        <dbReference type="PROSITE" id="PS51898"/>
    </source>
</evidence>
<evidence type="ECO:0000256" key="2">
    <source>
        <dbReference type="ARBA" id="ARBA00022490"/>
    </source>
</evidence>
<proteinExistence type="predicted"/>
<keyword evidence="13" id="KW-1185">Reference proteome</keyword>
<dbReference type="Proteomes" id="UP000248857">
    <property type="component" value="Unassembled WGS sequence"/>
</dbReference>
<dbReference type="InterPro" id="IPR013762">
    <property type="entry name" value="Integrase-like_cat_sf"/>
</dbReference>
<dbReference type="InterPro" id="IPR044068">
    <property type="entry name" value="CB"/>
</dbReference>
<comment type="subcellular location">
    <subcellularLocation>
        <location evidence="1">Cytoplasm</location>
    </subcellularLocation>
</comment>
<accession>A0A2W1J6C9</accession>
<evidence type="ECO:0000256" key="9">
    <source>
        <dbReference type="PROSITE-ProRule" id="PRU01248"/>
    </source>
</evidence>
<evidence type="ECO:0000259" key="11">
    <source>
        <dbReference type="PROSITE" id="PS51900"/>
    </source>
</evidence>